<evidence type="ECO:0000256" key="1">
    <source>
        <dbReference type="ARBA" id="ARBA00022801"/>
    </source>
</evidence>
<evidence type="ECO:0000313" key="9">
    <source>
        <dbReference type="Proteomes" id="UP000762676"/>
    </source>
</evidence>
<dbReference type="Proteomes" id="UP000762676">
    <property type="component" value="Unassembled WGS sequence"/>
</dbReference>
<name>A0AAV4JJ47_9GAST</name>
<evidence type="ECO:0000256" key="4">
    <source>
        <dbReference type="ARBA" id="ARBA00023295"/>
    </source>
</evidence>
<dbReference type="InterPro" id="IPR007856">
    <property type="entry name" value="SapB_1"/>
</dbReference>
<dbReference type="InterPro" id="IPR029052">
    <property type="entry name" value="Metallo-depent_PP-like"/>
</dbReference>
<evidence type="ECO:0000256" key="3">
    <source>
        <dbReference type="ARBA" id="ARBA00023180"/>
    </source>
</evidence>
<evidence type="ECO:0000313" key="8">
    <source>
        <dbReference type="EMBL" id="GFS20586.1"/>
    </source>
</evidence>
<protein>
    <submittedName>
        <fullName evidence="8">Sphingomyelin phosphodiesterase</fullName>
    </submittedName>
</protein>
<feature type="domain" description="Saposin B-type" evidence="7">
    <location>
        <begin position="105"/>
        <end position="189"/>
    </location>
</feature>
<comment type="catalytic activity">
    <reaction evidence="5">
        <text>a sphingomyelin + H2O = phosphocholine + an N-acylsphing-4-enine + H(+)</text>
        <dbReference type="Rhea" id="RHEA:19253"/>
        <dbReference type="ChEBI" id="CHEBI:15377"/>
        <dbReference type="ChEBI" id="CHEBI:15378"/>
        <dbReference type="ChEBI" id="CHEBI:17636"/>
        <dbReference type="ChEBI" id="CHEBI:52639"/>
        <dbReference type="ChEBI" id="CHEBI:295975"/>
        <dbReference type="EC" id="3.1.4.12"/>
    </reaction>
    <physiologicalReaction direction="left-to-right" evidence="5">
        <dbReference type="Rhea" id="RHEA:19254"/>
    </physiologicalReaction>
</comment>
<dbReference type="PANTHER" id="PTHR10340:SF34">
    <property type="entry name" value="SPHINGOMYELIN PHOSPHODIESTERASE"/>
    <property type="match status" value="1"/>
</dbReference>
<sequence>MAFQYLAASTILLLSLLKVSSCQDVFSMQVQTSDIGNTQQNTQYKSWVDRKFKSKDLTTDHLQHNDGSRTSSTRDYLPLTPEAQAAMLTYLARAKRIRDEPKFPEGLSCDICEFLVQQIRTLVRAEKTIEEILAGVAEACAEVGVVSRDICRMAVHEYQDQIIYIFNHLVLEPDEVCGLLLGEGCATPYYPGHMWKIKLPHTPKPPPRAPKVPKPDAPKIRVLQLTDIHIDPRYEQGTRVACKDPLCCRQNTSVRAIVIFSIKLFLWEDNFLDVLHIRHPLTSTMAGKYGSYGKCDCPIATATDLFKHLQSIQDQFDYILFTGDIPPHDVWNQTQDDQTASIRRLDRLFQTYLPGKPLFQAVGNHESAPCNSFPPPGIPNHNTSWLFDTLVDVWGRWLPGSHLHTVAKGQRGGVVSASDSRSGGRGFDSRPRHVAIALGKQFTPSFPSPPTCKMGTQLLASNVLVCWGISGAALWRQSYAE</sequence>
<dbReference type="GO" id="GO:0005615">
    <property type="term" value="C:extracellular space"/>
    <property type="evidence" value="ECO:0007669"/>
    <property type="project" value="TreeGrafter"/>
</dbReference>
<dbReference type="Gene3D" id="1.10.225.10">
    <property type="entry name" value="Saposin-like"/>
    <property type="match status" value="1"/>
</dbReference>
<dbReference type="SUPFAM" id="SSF56300">
    <property type="entry name" value="Metallo-dependent phosphatases"/>
    <property type="match status" value="1"/>
</dbReference>
<dbReference type="SUPFAM" id="SSF47862">
    <property type="entry name" value="Saposin"/>
    <property type="match status" value="1"/>
</dbReference>
<dbReference type="SMART" id="SM00741">
    <property type="entry name" value="SapB"/>
    <property type="match status" value="1"/>
</dbReference>
<gene>
    <name evidence="8" type="ORF">ElyMa_006903000</name>
</gene>
<keyword evidence="3" id="KW-0325">Glycoprotein</keyword>
<evidence type="ECO:0000259" key="7">
    <source>
        <dbReference type="PROSITE" id="PS50015"/>
    </source>
</evidence>
<keyword evidence="6" id="KW-0732">Signal</keyword>
<proteinExistence type="predicted"/>
<dbReference type="AlphaFoldDB" id="A0AAV4JJ47"/>
<keyword evidence="1" id="KW-0378">Hydrolase</keyword>
<dbReference type="Pfam" id="PF00149">
    <property type="entry name" value="Metallophos"/>
    <property type="match status" value="1"/>
</dbReference>
<organism evidence="8 9">
    <name type="scientific">Elysia marginata</name>
    <dbReference type="NCBI Taxonomy" id="1093978"/>
    <lineage>
        <taxon>Eukaryota</taxon>
        <taxon>Metazoa</taxon>
        <taxon>Spiralia</taxon>
        <taxon>Lophotrochozoa</taxon>
        <taxon>Mollusca</taxon>
        <taxon>Gastropoda</taxon>
        <taxon>Heterobranchia</taxon>
        <taxon>Euthyneura</taxon>
        <taxon>Panpulmonata</taxon>
        <taxon>Sacoglossa</taxon>
        <taxon>Placobranchoidea</taxon>
        <taxon>Plakobranchidae</taxon>
        <taxon>Elysia</taxon>
    </lineage>
</organism>
<feature type="chain" id="PRO_5043450273" evidence="6">
    <location>
        <begin position="23"/>
        <end position="481"/>
    </location>
</feature>
<dbReference type="GO" id="GO:0016798">
    <property type="term" value="F:hydrolase activity, acting on glycosyl bonds"/>
    <property type="evidence" value="ECO:0007669"/>
    <property type="project" value="UniProtKB-KW"/>
</dbReference>
<keyword evidence="9" id="KW-1185">Reference proteome</keyword>
<keyword evidence="4" id="KW-0326">Glycosidase</keyword>
<dbReference type="PANTHER" id="PTHR10340">
    <property type="entry name" value="SPHINGOMYELIN PHOSPHODIESTERASE"/>
    <property type="match status" value="1"/>
</dbReference>
<dbReference type="InterPro" id="IPR011001">
    <property type="entry name" value="Saposin-like"/>
</dbReference>
<keyword evidence="2" id="KW-1015">Disulfide bond</keyword>
<evidence type="ECO:0000256" key="5">
    <source>
        <dbReference type="ARBA" id="ARBA00047268"/>
    </source>
</evidence>
<evidence type="ECO:0000256" key="6">
    <source>
        <dbReference type="SAM" id="SignalP"/>
    </source>
</evidence>
<dbReference type="InterPro" id="IPR004843">
    <property type="entry name" value="Calcineurin-like_PHP"/>
</dbReference>
<dbReference type="GO" id="GO:0004767">
    <property type="term" value="F:sphingomyelin phosphodiesterase activity"/>
    <property type="evidence" value="ECO:0007669"/>
    <property type="project" value="UniProtKB-EC"/>
</dbReference>
<accession>A0AAV4JJ47</accession>
<dbReference type="GO" id="GO:0006629">
    <property type="term" value="P:lipid metabolic process"/>
    <property type="evidence" value="ECO:0007669"/>
    <property type="project" value="InterPro"/>
</dbReference>
<dbReference type="PROSITE" id="PS50015">
    <property type="entry name" value="SAP_B"/>
    <property type="match status" value="1"/>
</dbReference>
<feature type="signal peptide" evidence="6">
    <location>
        <begin position="1"/>
        <end position="22"/>
    </location>
</feature>
<dbReference type="InterPro" id="IPR008139">
    <property type="entry name" value="SaposinB_dom"/>
</dbReference>
<dbReference type="Pfam" id="PF05184">
    <property type="entry name" value="SapB_1"/>
    <property type="match status" value="1"/>
</dbReference>
<comment type="caution">
    <text evidence="8">The sequence shown here is derived from an EMBL/GenBank/DDBJ whole genome shotgun (WGS) entry which is preliminary data.</text>
</comment>
<reference evidence="8 9" key="1">
    <citation type="journal article" date="2021" name="Elife">
        <title>Chloroplast acquisition without the gene transfer in kleptoplastic sea slugs, Plakobranchus ocellatus.</title>
        <authorList>
            <person name="Maeda T."/>
            <person name="Takahashi S."/>
            <person name="Yoshida T."/>
            <person name="Shimamura S."/>
            <person name="Takaki Y."/>
            <person name="Nagai Y."/>
            <person name="Toyoda A."/>
            <person name="Suzuki Y."/>
            <person name="Arimoto A."/>
            <person name="Ishii H."/>
            <person name="Satoh N."/>
            <person name="Nishiyama T."/>
            <person name="Hasebe M."/>
            <person name="Maruyama T."/>
            <person name="Minagawa J."/>
            <person name="Obokata J."/>
            <person name="Shigenobu S."/>
        </authorList>
    </citation>
    <scope>NUCLEOTIDE SEQUENCE [LARGE SCALE GENOMIC DNA]</scope>
</reference>
<evidence type="ECO:0000256" key="2">
    <source>
        <dbReference type="ARBA" id="ARBA00023157"/>
    </source>
</evidence>
<dbReference type="EMBL" id="BMAT01013801">
    <property type="protein sequence ID" value="GFS20586.1"/>
    <property type="molecule type" value="Genomic_DNA"/>
</dbReference>